<name>A0ABW2HED9_9MICO</name>
<feature type="compositionally biased region" description="Pro residues" evidence="1">
    <location>
        <begin position="352"/>
        <end position="374"/>
    </location>
</feature>
<feature type="region of interest" description="Disordered" evidence="1">
    <location>
        <begin position="342"/>
        <end position="417"/>
    </location>
</feature>
<organism evidence="4 5">
    <name type="scientific">Microbacterium fluvii</name>
    <dbReference type="NCBI Taxonomy" id="415215"/>
    <lineage>
        <taxon>Bacteria</taxon>
        <taxon>Bacillati</taxon>
        <taxon>Actinomycetota</taxon>
        <taxon>Actinomycetes</taxon>
        <taxon>Micrococcales</taxon>
        <taxon>Microbacteriaceae</taxon>
        <taxon>Microbacterium</taxon>
    </lineage>
</organism>
<feature type="transmembrane region" description="Helical" evidence="2">
    <location>
        <begin position="15"/>
        <end position="34"/>
    </location>
</feature>
<feature type="transmembrane region" description="Helical" evidence="2">
    <location>
        <begin position="173"/>
        <end position="206"/>
    </location>
</feature>
<sequence>MTAPPAWTPAPRPGIVPLHPLTFGTILGRSFVALRQNPRVLLGFALGVQAVSYLLMVLGIGAVAWASFSRLSTVEIGSEEYDTILAGSIAVTGVVSLALGLAAGALGTIVQGVVVTEVAHAVVAEKLRLRELWALVRPVAWRLIGYAALITAAMLVGFGLIALALIALGSVVVWAAVLLGVLAVLAVIPVMLWLTVKLLLVPAAIIMEHATIRAAIARSWRLVAGRFWPILGIVVLISMVFGAIGYAVGLPFSLLSTALTTVIAPTGDPGPSAIIAVLAATLLTEVVTLLVQAVSVVVQSTASALVYVDCRMRREGLDLDLLAYVEARDAGVRPLADPYRAHIGRQPTGRAPAPPAPWGPVPPAPPRPAAPAAPPGYHLAGAAPTAAPATATPATDSTRWTAPGAPADQTDRESPWA</sequence>
<evidence type="ECO:0000313" key="4">
    <source>
        <dbReference type="EMBL" id="MFC7267820.1"/>
    </source>
</evidence>
<evidence type="ECO:0000256" key="2">
    <source>
        <dbReference type="SAM" id="Phobius"/>
    </source>
</evidence>
<evidence type="ECO:0000259" key="3">
    <source>
        <dbReference type="Pfam" id="PF25231"/>
    </source>
</evidence>
<feature type="transmembrane region" description="Helical" evidence="2">
    <location>
        <begin position="274"/>
        <end position="307"/>
    </location>
</feature>
<feature type="transmembrane region" description="Helical" evidence="2">
    <location>
        <begin position="41"/>
        <end position="65"/>
    </location>
</feature>
<feature type="transmembrane region" description="Helical" evidence="2">
    <location>
        <begin position="227"/>
        <end position="254"/>
    </location>
</feature>
<dbReference type="RefSeq" id="WP_262872748.1">
    <property type="nucleotide sequence ID" value="NZ_BAABKW010000018.1"/>
</dbReference>
<feature type="transmembrane region" description="Helical" evidence="2">
    <location>
        <begin position="139"/>
        <end position="167"/>
    </location>
</feature>
<comment type="caution">
    <text evidence="4">The sequence shown here is derived from an EMBL/GenBank/DDBJ whole genome shotgun (WGS) entry which is preliminary data.</text>
</comment>
<reference evidence="5" key="1">
    <citation type="journal article" date="2019" name="Int. J. Syst. Evol. Microbiol.">
        <title>The Global Catalogue of Microorganisms (GCM) 10K type strain sequencing project: providing services to taxonomists for standard genome sequencing and annotation.</title>
        <authorList>
            <consortium name="The Broad Institute Genomics Platform"/>
            <consortium name="The Broad Institute Genome Sequencing Center for Infectious Disease"/>
            <person name="Wu L."/>
            <person name="Ma J."/>
        </authorList>
    </citation>
    <scope>NUCLEOTIDE SEQUENCE [LARGE SCALE GENOMIC DNA]</scope>
    <source>
        <strain evidence="5">CGMCC 1.15772</strain>
    </source>
</reference>
<feature type="compositionally biased region" description="Low complexity" evidence="1">
    <location>
        <begin position="375"/>
        <end position="395"/>
    </location>
</feature>
<keyword evidence="2" id="KW-0472">Membrane</keyword>
<keyword evidence="2" id="KW-0812">Transmembrane</keyword>
<proteinExistence type="predicted"/>
<dbReference type="EMBL" id="JBHTBE010000001">
    <property type="protein sequence ID" value="MFC7267820.1"/>
    <property type="molecule type" value="Genomic_DNA"/>
</dbReference>
<keyword evidence="5" id="KW-1185">Reference proteome</keyword>
<evidence type="ECO:0000256" key="1">
    <source>
        <dbReference type="SAM" id="MobiDB-lite"/>
    </source>
</evidence>
<feature type="transmembrane region" description="Helical" evidence="2">
    <location>
        <begin position="85"/>
        <end position="118"/>
    </location>
</feature>
<protein>
    <submittedName>
        <fullName evidence="4">Glycerophosphoryl diester phosphodiesterase membrane domain-containing protein</fullName>
    </submittedName>
</protein>
<dbReference type="Proteomes" id="UP001596507">
    <property type="component" value="Unassembled WGS sequence"/>
</dbReference>
<gene>
    <name evidence="4" type="ORF">ACFQRL_02465</name>
</gene>
<feature type="domain" description="DUF7847" evidence="3">
    <location>
        <begin position="26"/>
        <end position="296"/>
    </location>
</feature>
<dbReference type="Pfam" id="PF25231">
    <property type="entry name" value="DUF7847"/>
    <property type="match status" value="1"/>
</dbReference>
<keyword evidence="2" id="KW-1133">Transmembrane helix</keyword>
<dbReference type="InterPro" id="IPR057169">
    <property type="entry name" value="DUF7847"/>
</dbReference>
<evidence type="ECO:0000313" key="5">
    <source>
        <dbReference type="Proteomes" id="UP001596507"/>
    </source>
</evidence>
<accession>A0ABW2HED9</accession>